<protein>
    <submittedName>
        <fullName evidence="3">30S ribosomal protein S6</fullName>
    </submittedName>
</protein>
<comment type="caution">
    <text evidence="2">The sequence shown here is derived from an EMBL/GenBank/DDBJ whole genome shotgun (WGS) entry which is preliminary data.</text>
</comment>
<evidence type="ECO:0000313" key="2">
    <source>
        <dbReference type="EMBL" id="CAI4010843.1"/>
    </source>
</evidence>
<organism evidence="2">
    <name type="scientific">Cladocopium goreaui</name>
    <dbReference type="NCBI Taxonomy" id="2562237"/>
    <lineage>
        <taxon>Eukaryota</taxon>
        <taxon>Sar</taxon>
        <taxon>Alveolata</taxon>
        <taxon>Dinophyceae</taxon>
        <taxon>Suessiales</taxon>
        <taxon>Symbiodiniaceae</taxon>
        <taxon>Cladocopium</taxon>
    </lineage>
</organism>
<dbReference type="AlphaFoldDB" id="A0A9P1GF67"/>
<feature type="compositionally biased region" description="Basic and acidic residues" evidence="1">
    <location>
        <begin position="1"/>
        <end position="10"/>
    </location>
</feature>
<name>A0A9P1GF67_9DINO</name>
<dbReference type="Proteomes" id="UP001152797">
    <property type="component" value="Unassembled WGS sequence"/>
</dbReference>
<proteinExistence type="predicted"/>
<dbReference type="OrthoDB" id="425956at2759"/>
<evidence type="ECO:0000313" key="3">
    <source>
        <dbReference type="EMBL" id="CAL4798155.1"/>
    </source>
</evidence>
<reference evidence="2" key="1">
    <citation type="submission" date="2022-10" db="EMBL/GenBank/DDBJ databases">
        <authorList>
            <person name="Chen Y."/>
            <person name="Dougan E. K."/>
            <person name="Chan C."/>
            <person name="Rhodes N."/>
            <person name="Thang M."/>
        </authorList>
    </citation>
    <scope>NUCLEOTIDE SEQUENCE</scope>
</reference>
<keyword evidence="3" id="KW-0687">Ribonucleoprotein</keyword>
<dbReference type="GO" id="GO:0005840">
    <property type="term" value="C:ribosome"/>
    <property type="evidence" value="ECO:0007669"/>
    <property type="project" value="UniProtKB-KW"/>
</dbReference>
<keyword evidence="3" id="KW-0689">Ribosomal protein</keyword>
<keyword evidence="4" id="KW-1185">Reference proteome</keyword>
<dbReference type="EMBL" id="CAMXCT020004944">
    <property type="protein sequence ID" value="CAL1164218.1"/>
    <property type="molecule type" value="Genomic_DNA"/>
</dbReference>
<feature type="non-terminal residue" evidence="2">
    <location>
        <position position="1"/>
    </location>
</feature>
<accession>A0A9P1GF67</accession>
<dbReference type="EMBL" id="CAMXCT010004944">
    <property type="protein sequence ID" value="CAI4010843.1"/>
    <property type="molecule type" value="Genomic_DNA"/>
</dbReference>
<feature type="non-terminal residue" evidence="2">
    <location>
        <position position="106"/>
    </location>
</feature>
<evidence type="ECO:0000256" key="1">
    <source>
        <dbReference type="SAM" id="MobiDB-lite"/>
    </source>
</evidence>
<dbReference type="EMBL" id="CAMXCT030004944">
    <property type="protein sequence ID" value="CAL4798155.1"/>
    <property type="molecule type" value="Genomic_DNA"/>
</dbReference>
<evidence type="ECO:0000313" key="4">
    <source>
        <dbReference type="Proteomes" id="UP001152797"/>
    </source>
</evidence>
<reference evidence="3 4" key="2">
    <citation type="submission" date="2024-05" db="EMBL/GenBank/DDBJ databases">
        <authorList>
            <person name="Chen Y."/>
            <person name="Shah S."/>
            <person name="Dougan E. K."/>
            <person name="Thang M."/>
            <person name="Chan C."/>
        </authorList>
    </citation>
    <scope>NUCLEOTIDE SEQUENCE [LARGE SCALE GENOMIC DNA]</scope>
</reference>
<feature type="region of interest" description="Disordered" evidence="1">
    <location>
        <begin position="1"/>
        <end position="26"/>
    </location>
</feature>
<sequence length="106" mass="11773">AKKMALEKKALGGKPRSTIPQKDLGSPMNVFKGYDLQELNIPLECRPGEQGSYQGRHGYTAIEVLLKNRAFVVKRLPADMPPSADNRKGQVTWSKYESVLAAWNDA</sequence>
<gene>
    <name evidence="2" type="ORF">C1SCF055_LOCUS36068</name>
</gene>